<dbReference type="PANTHER" id="PTHR43551:SF1">
    <property type="entry name" value="HETERODISULFIDE REDUCTASE"/>
    <property type="match status" value="1"/>
</dbReference>
<evidence type="ECO:0000259" key="7">
    <source>
        <dbReference type="PROSITE" id="PS51379"/>
    </source>
</evidence>
<dbReference type="PROSITE" id="PS51379">
    <property type="entry name" value="4FE4S_FER_2"/>
    <property type="match status" value="2"/>
</dbReference>
<sequence>MAVIQAKNLDPEFKYQIADVLAGLGQKSDFSHCLACGMCTAGCSYSDVHQDMDPRKFLRKIILGLKEEVVHDPFIWKCTMCGRCTMFCPMKVDLAGVVRTVRGHFGLKAPGHIQEVADIHMATGNQQALSAEDYLDTLNWLEEELQEEVQDAHAKIPLDKKGADILYVINSREAKFYPQDIQNVAKIFYAAKADWTMSSEGWDATNMGLFSGRDEDARKIVGMIDQAMKRLRCKTLVVTECGHALRSQSWGGKAWFQRSYPVKSIVEIILGYLKEGRIKVASGLFPEKFTYHDPCNFGRKEGLLKEPREVLQYLGIDLVEMYPNREYNLCCGGGGGANSMGTEMGLRAIRMEKGRLKAEQIKKTAAAKIIVPCHNCFDQLTDIGKYFKLGTKVVHISTLVAKSLILDDKLEGGKSL</sequence>
<feature type="domain" description="4Fe-4S ferredoxin-type" evidence="7">
    <location>
        <begin position="67"/>
        <end position="92"/>
    </location>
</feature>
<dbReference type="GO" id="GO:0016491">
    <property type="term" value="F:oxidoreductase activity"/>
    <property type="evidence" value="ECO:0007669"/>
    <property type="project" value="UniProtKB-ARBA"/>
</dbReference>
<gene>
    <name evidence="8" type="ORF">DCMF_24665</name>
</gene>
<evidence type="ECO:0000313" key="9">
    <source>
        <dbReference type="Proteomes" id="UP000323521"/>
    </source>
</evidence>
<keyword evidence="6" id="KW-0411">Iron-sulfur</keyword>
<keyword evidence="5" id="KW-0408">Iron</keyword>
<keyword evidence="9" id="KW-1185">Reference proteome</keyword>
<dbReference type="GO" id="GO:0046872">
    <property type="term" value="F:metal ion binding"/>
    <property type="evidence" value="ECO:0007669"/>
    <property type="project" value="UniProtKB-KW"/>
</dbReference>
<evidence type="ECO:0000313" key="8">
    <source>
        <dbReference type="EMBL" id="ATW27520.1"/>
    </source>
</evidence>
<dbReference type="InterPro" id="IPR017896">
    <property type="entry name" value="4Fe4S_Fe-S-bd"/>
</dbReference>
<evidence type="ECO:0000256" key="4">
    <source>
        <dbReference type="ARBA" id="ARBA00022982"/>
    </source>
</evidence>
<evidence type="ECO:0000256" key="2">
    <source>
        <dbReference type="ARBA" id="ARBA00022485"/>
    </source>
</evidence>
<protein>
    <recommendedName>
        <fullName evidence="7">4Fe-4S ferredoxin-type domain-containing protein</fullName>
    </recommendedName>
</protein>
<dbReference type="GO" id="GO:0051539">
    <property type="term" value="F:4 iron, 4 sulfur cluster binding"/>
    <property type="evidence" value="ECO:0007669"/>
    <property type="project" value="UniProtKB-KW"/>
</dbReference>
<evidence type="ECO:0000256" key="6">
    <source>
        <dbReference type="ARBA" id="ARBA00023014"/>
    </source>
</evidence>
<dbReference type="Gene3D" id="1.10.1060.10">
    <property type="entry name" value="Alpha-helical ferredoxin"/>
    <property type="match status" value="1"/>
</dbReference>
<dbReference type="PANTHER" id="PTHR43551">
    <property type="entry name" value="FUMARATE REDUCTASE IRON-SULFUR SUBUNIT"/>
    <property type="match status" value="1"/>
</dbReference>
<evidence type="ECO:0000256" key="1">
    <source>
        <dbReference type="ARBA" id="ARBA00022448"/>
    </source>
</evidence>
<dbReference type="Pfam" id="PF02754">
    <property type="entry name" value="CCG"/>
    <property type="match status" value="1"/>
</dbReference>
<dbReference type="SUPFAM" id="SSF46548">
    <property type="entry name" value="alpha-helical ferredoxin"/>
    <property type="match status" value="1"/>
</dbReference>
<dbReference type="InterPro" id="IPR009051">
    <property type="entry name" value="Helical_ferredxn"/>
</dbReference>
<keyword evidence="2" id="KW-0004">4Fe-4S</keyword>
<keyword evidence="1" id="KW-0813">Transport</keyword>
<dbReference type="InterPro" id="IPR004017">
    <property type="entry name" value="Cys_rich_dom"/>
</dbReference>
<feature type="domain" description="4Fe-4S ferredoxin-type" evidence="7">
    <location>
        <begin position="24"/>
        <end position="55"/>
    </location>
</feature>
<dbReference type="RefSeq" id="WP_148136888.1">
    <property type="nucleotide sequence ID" value="NZ_CP017634.1"/>
</dbReference>
<dbReference type="Proteomes" id="UP000323521">
    <property type="component" value="Chromosome"/>
</dbReference>
<proteinExistence type="predicted"/>
<evidence type="ECO:0000256" key="3">
    <source>
        <dbReference type="ARBA" id="ARBA00022723"/>
    </source>
</evidence>
<dbReference type="OrthoDB" id="9786127at2"/>
<dbReference type="PROSITE" id="PS00198">
    <property type="entry name" value="4FE4S_FER_1"/>
    <property type="match status" value="1"/>
</dbReference>
<evidence type="ECO:0000256" key="5">
    <source>
        <dbReference type="ARBA" id="ARBA00023004"/>
    </source>
</evidence>
<dbReference type="AlphaFoldDB" id="A0A3G1KYN8"/>
<dbReference type="KEGG" id="fwa:DCMF_24665"/>
<keyword evidence="4" id="KW-0249">Electron transport</keyword>
<organism evidence="8 9">
    <name type="scientific">Formimonas warabiya</name>
    <dbReference type="NCBI Taxonomy" id="1761012"/>
    <lineage>
        <taxon>Bacteria</taxon>
        <taxon>Bacillati</taxon>
        <taxon>Bacillota</taxon>
        <taxon>Clostridia</taxon>
        <taxon>Eubacteriales</taxon>
        <taxon>Peptococcaceae</taxon>
        <taxon>Candidatus Formimonas</taxon>
    </lineage>
</organism>
<dbReference type="EMBL" id="CP017634">
    <property type="protein sequence ID" value="ATW27520.1"/>
    <property type="molecule type" value="Genomic_DNA"/>
</dbReference>
<accession>A0A3G1KYN8</accession>
<name>A0A3G1KYN8_FORW1</name>
<dbReference type="Pfam" id="PF13534">
    <property type="entry name" value="Fer4_17"/>
    <property type="match status" value="1"/>
</dbReference>
<keyword evidence="3" id="KW-0479">Metal-binding</keyword>
<dbReference type="InterPro" id="IPR017900">
    <property type="entry name" value="4Fe4S_Fe_S_CS"/>
</dbReference>
<reference evidence="8 9" key="1">
    <citation type="submission" date="2016-10" db="EMBL/GenBank/DDBJ databases">
        <title>Complete Genome Sequence of Peptococcaceae strain DCMF.</title>
        <authorList>
            <person name="Edwards R.J."/>
            <person name="Holland S.I."/>
            <person name="Deshpande N.P."/>
            <person name="Wong Y.K."/>
            <person name="Ertan H."/>
            <person name="Manefield M."/>
            <person name="Russell T.L."/>
            <person name="Lee M.J."/>
        </authorList>
    </citation>
    <scope>NUCLEOTIDE SEQUENCE [LARGE SCALE GENOMIC DNA]</scope>
    <source>
        <strain evidence="8 9">DCMF</strain>
    </source>
</reference>